<keyword evidence="1" id="KW-1133">Transmembrane helix</keyword>
<evidence type="ECO:0000313" key="2">
    <source>
        <dbReference type="EMBL" id="CCI39502.1"/>
    </source>
</evidence>
<dbReference type="Proteomes" id="UP000053237">
    <property type="component" value="Unassembled WGS sequence"/>
</dbReference>
<feature type="transmembrane region" description="Helical" evidence="1">
    <location>
        <begin position="39"/>
        <end position="59"/>
    </location>
</feature>
<organism evidence="2 3">
    <name type="scientific">Albugo candida</name>
    <dbReference type="NCBI Taxonomy" id="65357"/>
    <lineage>
        <taxon>Eukaryota</taxon>
        <taxon>Sar</taxon>
        <taxon>Stramenopiles</taxon>
        <taxon>Oomycota</taxon>
        <taxon>Peronosporomycetes</taxon>
        <taxon>Albuginales</taxon>
        <taxon>Albuginaceae</taxon>
        <taxon>Albugo</taxon>
    </lineage>
</organism>
<proteinExistence type="predicted"/>
<dbReference type="InParanoid" id="A0A024FYL6"/>
<dbReference type="AlphaFoldDB" id="A0A024FYL6"/>
<keyword evidence="1" id="KW-0812">Transmembrane</keyword>
<reference evidence="2 3" key="1">
    <citation type="submission" date="2012-05" db="EMBL/GenBank/DDBJ databases">
        <title>Recombination and specialization in a pathogen metapopulation.</title>
        <authorList>
            <person name="Gardiner A."/>
            <person name="Kemen E."/>
            <person name="Schultz-Larsen T."/>
            <person name="MacLean D."/>
            <person name="Van Oosterhout C."/>
            <person name="Jones J.D.G."/>
        </authorList>
    </citation>
    <scope>NUCLEOTIDE SEQUENCE [LARGE SCALE GENOMIC DNA]</scope>
    <source>
        <strain evidence="2 3">Ac Nc2</strain>
    </source>
</reference>
<protein>
    <submittedName>
        <fullName evidence="2">Uncharacterized protein</fullName>
    </submittedName>
</protein>
<gene>
    <name evidence="2" type="ORF">BN9_002850</name>
</gene>
<evidence type="ECO:0000313" key="3">
    <source>
        <dbReference type="Proteomes" id="UP000053237"/>
    </source>
</evidence>
<name>A0A024FYL6_9STRA</name>
<accession>A0A024FYL6</accession>
<feature type="transmembrane region" description="Helical" evidence="1">
    <location>
        <begin position="7"/>
        <end position="27"/>
    </location>
</feature>
<dbReference type="EMBL" id="CAIX01000002">
    <property type="protein sequence ID" value="CCI39502.1"/>
    <property type="molecule type" value="Genomic_DNA"/>
</dbReference>
<keyword evidence="3" id="KW-1185">Reference proteome</keyword>
<sequence length="100" mass="11400">MSLMFNVMYFVIYIACGIETAILTPIARTMRTPGPEFTLDFAVLFEHVMNSSSFLFFGFRIDWSNRANFCPFTSLCAYGRPSILSTFPERPSCSLMNLKT</sequence>
<comment type="caution">
    <text evidence="2">The sequence shown here is derived from an EMBL/GenBank/DDBJ whole genome shotgun (WGS) entry which is preliminary data.</text>
</comment>
<keyword evidence="1" id="KW-0472">Membrane</keyword>
<evidence type="ECO:0000256" key="1">
    <source>
        <dbReference type="SAM" id="Phobius"/>
    </source>
</evidence>